<dbReference type="InterPro" id="IPR006369">
    <property type="entry name" value="Protohaem_IX_farnesylTrfase"/>
</dbReference>
<dbReference type="RefSeq" id="WP_158341537.1">
    <property type="nucleotide sequence ID" value="NZ_CP029161.1"/>
</dbReference>
<dbReference type="NCBIfam" id="TIGR01473">
    <property type="entry name" value="cyoE_ctaB"/>
    <property type="match status" value="1"/>
</dbReference>
<evidence type="ECO:0000256" key="1">
    <source>
        <dbReference type="ARBA" id="ARBA00004141"/>
    </source>
</evidence>
<evidence type="ECO:0000256" key="2">
    <source>
        <dbReference type="ARBA" id="ARBA00022475"/>
    </source>
</evidence>
<dbReference type="PANTHER" id="PTHR43448:SF2">
    <property type="entry name" value="PROTOHEME IX FARNESYLTRANSFERASE, MITOCHONDRIAL"/>
    <property type="match status" value="1"/>
</dbReference>
<comment type="subcellular location">
    <subcellularLocation>
        <location evidence="9">Cell membrane</location>
        <topology evidence="9">Multi-pass membrane protein</topology>
    </subcellularLocation>
    <subcellularLocation>
        <location evidence="1">Membrane</location>
        <topology evidence="1">Multi-pass membrane protein</topology>
    </subcellularLocation>
</comment>
<feature type="transmembrane region" description="Helical" evidence="9">
    <location>
        <begin position="80"/>
        <end position="100"/>
    </location>
</feature>
<evidence type="ECO:0000256" key="7">
    <source>
        <dbReference type="ARBA" id="ARBA00023136"/>
    </source>
</evidence>
<comment type="similarity">
    <text evidence="9">Belongs to the UbiA prenyltransferase family. Protoheme IX farnesyltransferase subfamily.</text>
</comment>
<dbReference type="Gene3D" id="1.10.357.140">
    <property type="entry name" value="UbiA prenyltransferase"/>
    <property type="match status" value="1"/>
</dbReference>
<dbReference type="EC" id="2.5.1.141" evidence="9"/>
<reference evidence="10 11" key="1">
    <citation type="submission" date="2018-04" db="EMBL/GenBank/DDBJ databases">
        <title>Genome sequence of Buchnera aphidicola from Melaphis sacchari.</title>
        <authorList>
            <person name="Geib S.M."/>
            <person name="Palmer N.A."/>
            <person name="Sattler S.E."/>
            <person name="Sarath G."/>
        </authorList>
    </citation>
    <scope>NUCLEOTIDE SEQUENCE [LARGE SCALE GENOMIC DNA]</scope>
    <source>
        <strain evidence="10 11">LSU</strain>
    </source>
</reference>
<evidence type="ECO:0000256" key="3">
    <source>
        <dbReference type="ARBA" id="ARBA00022679"/>
    </source>
</evidence>
<dbReference type="Pfam" id="PF01040">
    <property type="entry name" value="UbiA"/>
    <property type="match status" value="1"/>
</dbReference>
<keyword evidence="4 9" id="KW-0812">Transmembrane</keyword>
<dbReference type="GO" id="GO:0048034">
    <property type="term" value="P:heme O biosynthetic process"/>
    <property type="evidence" value="ECO:0007669"/>
    <property type="project" value="UniProtKB-UniRule"/>
</dbReference>
<dbReference type="UniPathway" id="UPA00834">
    <property type="reaction ID" value="UER00712"/>
</dbReference>
<dbReference type="InterPro" id="IPR030470">
    <property type="entry name" value="UbiA_prenylTrfase_CS"/>
</dbReference>
<dbReference type="GO" id="GO:0008495">
    <property type="term" value="F:protoheme IX farnesyltransferase activity"/>
    <property type="evidence" value="ECO:0007669"/>
    <property type="project" value="UniProtKB-UniRule"/>
</dbReference>
<proteinExistence type="inferred from homology"/>
<keyword evidence="3 9" id="KW-0808">Transferase</keyword>
<feature type="transmembrane region" description="Helical" evidence="9">
    <location>
        <begin position="35"/>
        <end position="59"/>
    </location>
</feature>
<dbReference type="PROSITE" id="PS00943">
    <property type="entry name" value="UBIA"/>
    <property type="match status" value="1"/>
</dbReference>
<comment type="pathway">
    <text evidence="9">Porphyrin-containing compound metabolism; heme O biosynthesis; heme O from protoheme: step 1/1.</text>
</comment>
<feature type="transmembrane region" description="Helical" evidence="9">
    <location>
        <begin position="159"/>
        <end position="182"/>
    </location>
</feature>
<feature type="transmembrane region" description="Helical" evidence="9">
    <location>
        <begin position="12"/>
        <end position="29"/>
    </location>
</feature>
<feature type="transmembrane region" description="Helical" evidence="9">
    <location>
        <begin position="231"/>
        <end position="251"/>
    </location>
</feature>
<organism evidence="10 11">
    <name type="scientific">Buchnera aphidicola</name>
    <name type="common">Melanaphis sacchari</name>
    <dbReference type="NCBI Taxonomy" id="2173854"/>
    <lineage>
        <taxon>Bacteria</taxon>
        <taxon>Pseudomonadati</taxon>
        <taxon>Pseudomonadota</taxon>
        <taxon>Gammaproteobacteria</taxon>
        <taxon>Enterobacterales</taxon>
        <taxon>Erwiniaceae</taxon>
        <taxon>Buchnera</taxon>
    </lineage>
</organism>
<dbReference type="EMBL" id="CP029161">
    <property type="protein sequence ID" value="AWH90760.1"/>
    <property type="molecule type" value="Genomic_DNA"/>
</dbReference>
<evidence type="ECO:0000313" key="11">
    <source>
        <dbReference type="Proteomes" id="UP000244884"/>
    </source>
</evidence>
<keyword evidence="2 9" id="KW-1003">Cell membrane</keyword>
<dbReference type="InterPro" id="IPR000537">
    <property type="entry name" value="UbiA_prenyltransferase"/>
</dbReference>
<dbReference type="OrthoDB" id="9814417at2"/>
<dbReference type="PANTHER" id="PTHR43448">
    <property type="entry name" value="PROTOHEME IX FARNESYLTRANSFERASE, MITOCHONDRIAL"/>
    <property type="match status" value="1"/>
</dbReference>
<name>A0A2U8DG09_9GAMM</name>
<sequence length="284" mass="33227">MLKYFFEIIKPRIVIGNLISLIGSFLFASRNFFDIFLFLWTVLGVFLIISSSCIFNNIIDIDIDKKMNRTKSRLLIRKTFNPILISILGLLMGCLGVLILGCLVNFLSMFLSILGFIIYVFLYTLLSKKYTMYSTFIGSFSGSIPSVIGYTAVNNTFDVFCFLLFIIFIFWQMSHFYAIAIYHIHDYKKANIPLFPIVKGILVAKKHIFFYIIGFIFFIIIATFLGYFSYLFLFLSSIINFYWLYISYLSIKEKNDRKFSRELFLLSIIVIMLFNILMSINFIF</sequence>
<evidence type="ECO:0000256" key="6">
    <source>
        <dbReference type="ARBA" id="ARBA00023133"/>
    </source>
</evidence>
<dbReference type="NCBIfam" id="NF003348">
    <property type="entry name" value="PRK04375.1-1"/>
    <property type="match status" value="1"/>
</dbReference>
<dbReference type="Proteomes" id="UP000244884">
    <property type="component" value="Chromosome"/>
</dbReference>
<feature type="transmembrane region" description="Helical" evidence="9">
    <location>
        <begin position="133"/>
        <end position="153"/>
    </location>
</feature>
<protein>
    <recommendedName>
        <fullName evidence="9">Protoheme IX farnesyltransferase</fullName>
        <ecNumber evidence="9">2.5.1.141</ecNumber>
    </recommendedName>
    <alternativeName>
        <fullName evidence="9">Heme B farnesyltransferase</fullName>
    </alternativeName>
    <alternativeName>
        <fullName evidence="9">Heme O synthase</fullName>
    </alternativeName>
</protein>
<feature type="transmembrane region" description="Helical" evidence="9">
    <location>
        <begin position="106"/>
        <end position="126"/>
    </location>
</feature>
<keyword evidence="6 9" id="KW-0350">Heme biosynthesis</keyword>
<evidence type="ECO:0000313" key="10">
    <source>
        <dbReference type="EMBL" id="AWH90760.1"/>
    </source>
</evidence>
<evidence type="ECO:0000256" key="5">
    <source>
        <dbReference type="ARBA" id="ARBA00022989"/>
    </source>
</evidence>
<dbReference type="GO" id="GO:0005886">
    <property type="term" value="C:plasma membrane"/>
    <property type="evidence" value="ECO:0007669"/>
    <property type="project" value="UniProtKB-SubCell"/>
</dbReference>
<dbReference type="CDD" id="cd13957">
    <property type="entry name" value="PT_UbiA_Cox10"/>
    <property type="match status" value="1"/>
</dbReference>
<evidence type="ECO:0000256" key="4">
    <source>
        <dbReference type="ARBA" id="ARBA00022692"/>
    </source>
</evidence>
<dbReference type="AlphaFoldDB" id="A0A2U8DG09"/>
<accession>A0A2U8DG09</accession>
<feature type="transmembrane region" description="Helical" evidence="9">
    <location>
        <begin position="263"/>
        <end position="283"/>
    </location>
</feature>
<gene>
    <name evidence="9" type="primary">cyoE</name>
    <name evidence="10" type="ORF">DD681_00710</name>
</gene>
<dbReference type="HAMAP" id="MF_00154">
    <property type="entry name" value="CyoE_CtaB"/>
    <property type="match status" value="1"/>
</dbReference>
<comment type="function">
    <text evidence="9">Converts heme B (protoheme IX) to heme O by substitution of the vinyl group on carbon 2 of heme B porphyrin ring with a hydroxyethyl farnesyl side group.</text>
</comment>
<keyword evidence="5 9" id="KW-1133">Transmembrane helix</keyword>
<comment type="catalytic activity">
    <reaction evidence="8 9">
        <text>heme b + (2E,6E)-farnesyl diphosphate + H2O = Fe(II)-heme o + diphosphate</text>
        <dbReference type="Rhea" id="RHEA:28070"/>
        <dbReference type="ChEBI" id="CHEBI:15377"/>
        <dbReference type="ChEBI" id="CHEBI:33019"/>
        <dbReference type="ChEBI" id="CHEBI:60344"/>
        <dbReference type="ChEBI" id="CHEBI:60530"/>
        <dbReference type="ChEBI" id="CHEBI:175763"/>
        <dbReference type="EC" id="2.5.1.141"/>
    </reaction>
</comment>
<comment type="miscellaneous">
    <text evidence="9">Carbon 2 of the heme B porphyrin ring is defined according to the Fischer nomenclature.</text>
</comment>
<feature type="transmembrane region" description="Helical" evidence="9">
    <location>
        <begin position="208"/>
        <end position="225"/>
    </location>
</feature>
<dbReference type="InterPro" id="IPR044878">
    <property type="entry name" value="UbiA_sf"/>
</dbReference>
<evidence type="ECO:0000256" key="9">
    <source>
        <dbReference type="HAMAP-Rule" id="MF_00154"/>
    </source>
</evidence>
<evidence type="ECO:0000256" key="8">
    <source>
        <dbReference type="ARBA" id="ARBA00047690"/>
    </source>
</evidence>
<keyword evidence="7 9" id="KW-0472">Membrane</keyword>